<keyword evidence="8" id="KW-1185">Reference proteome</keyword>
<evidence type="ECO:0000256" key="4">
    <source>
        <dbReference type="ARBA" id="ARBA00023136"/>
    </source>
</evidence>
<dbReference type="PANTHER" id="PTHR38480">
    <property type="entry name" value="SLR0254 PROTEIN"/>
    <property type="match status" value="1"/>
</dbReference>
<protein>
    <submittedName>
        <fullName evidence="7">RDD family protein</fullName>
    </submittedName>
</protein>
<dbReference type="Proteomes" id="UP000503018">
    <property type="component" value="Chromosome"/>
</dbReference>
<evidence type="ECO:0000256" key="2">
    <source>
        <dbReference type="ARBA" id="ARBA00022692"/>
    </source>
</evidence>
<evidence type="ECO:0000256" key="5">
    <source>
        <dbReference type="SAM" id="Phobius"/>
    </source>
</evidence>
<keyword evidence="3 5" id="KW-1133">Transmembrane helix</keyword>
<dbReference type="EMBL" id="CP053015">
    <property type="protein sequence ID" value="QJQ32000.1"/>
    <property type="molecule type" value="Genomic_DNA"/>
</dbReference>
<evidence type="ECO:0000256" key="1">
    <source>
        <dbReference type="ARBA" id="ARBA00004141"/>
    </source>
</evidence>
<feature type="transmembrane region" description="Helical" evidence="5">
    <location>
        <begin position="45"/>
        <end position="71"/>
    </location>
</feature>
<sequence>MNAPAHSPAAAAARAGRRRHDKVRHFVTPEGVDLSLEIASAGLRLVALCLDLLLMLAVLIMASIILGVLGLSSGEDSAGFVSIIWLLGFFLLRNFWFVLFELGPRAATPGKRAVGIRVVARDGGRLTVPSVMARNLVREGEIFLPLAFITQSMAEDSISQAIAVFGMMWTLGLGFFLLFNKDRMRLGDLIGGTWVVMAKRKKMAVDLAETHVGTSPGAPVFTPAELSVYGIYELQELERVLRQRDPQTMIAVSDAIRAKIGHAHGVDDQVFLTAYYRQLKARMERDLLFGKRRENKYEELK</sequence>
<proteinExistence type="predicted"/>
<dbReference type="KEGG" id="slan:GV829_05650"/>
<keyword evidence="4 5" id="KW-0472">Membrane</keyword>
<dbReference type="Pfam" id="PF06271">
    <property type="entry name" value="RDD"/>
    <property type="match status" value="1"/>
</dbReference>
<dbReference type="AlphaFoldDB" id="A0A6M4AUA3"/>
<gene>
    <name evidence="7" type="ORF">GV829_05650</name>
</gene>
<accession>A0A6M4AUA3</accession>
<dbReference type="InterPro" id="IPR010432">
    <property type="entry name" value="RDD"/>
</dbReference>
<reference evidence="7 8" key="1">
    <citation type="submission" date="2020-01" db="EMBL/GenBank/DDBJ databases">
        <title>Sphingomonas sp. strain CSW-10.</title>
        <authorList>
            <person name="Chen W.-M."/>
        </authorList>
    </citation>
    <scope>NUCLEOTIDE SEQUENCE [LARGE SCALE GENOMIC DNA]</scope>
    <source>
        <strain evidence="7 8">CSW-10</strain>
    </source>
</reference>
<evidence type="ECO:0000259" key="6">
    <source>
        <dbReference type="Pfam" id="PF06271"/>
    </source>
</evidence>
<comment type="subcellular location">
    <subcellularLocation>
        <location evidence="1">Membrane</location>
        <topology evidence="1">Multi-pass membrane protein</topology>
    </subcellularLocation>
</comment>
<evidence type="ECO:0000256" key="3">
    <source>
        <dbReference type="ARBA" id="ARBA00022989"/>
    </source>
</evidence>
<name>A0A6M4AUA3_9SPHN</name>
<organism evidence="7 8">
    <name type="scientific">Sphingomonas lacunae</name>
    <dbReference type="NCBI Taxonomy" id="2698828"/>
    <lineage>
        <taxon>Bacteria</taxon>
        <taxon>Pseudomonadati</taxon>
        <taxon>Pseudomonadota</taxon>
        <taxon>Alphaproteobacteria</taxon>
        <taxon>Sphingomonadales</taxon>
        <taxon>Sphingomonadaceae</taxon>
        <taxon>Sphingomonas</taxon>
    </lineage>
</organism>
<feature type="transmembrane region" description="Helical" evidence="5">
    <location>
        <begin position="78"/>
        <end position="99"/>
    </location>
</feature>
<dbReference type="PANTHER" id="PTHR38480:SF1">
    <property type="entry name" value="SLR0254 PROTEIN"/>
    <property type="match status" value="1"/>
</dbReference>
<feature type="domain" description="RDD" evidence="6">
    <location>
        <begin position="39"/>
        <end position="191"/>
    </location>
</feature>
<feature type="transmembrane region" description="Helical" evidence="5">
    <location>
        <begin position="158"/>
        <end position="179"/>
    </location>
</feature>
<evidence type="ECO:0000313" key="8">
    <source>
        <dbReference type="Proteomes" id="UP000503018"/>
    </source>
</evidence>
<evidence type="ECO:0000313" key="7">
    <source>
        <dbReference type="EMBL" id="QJQ32000.1"/>
    </source>
</evidence>
<keyword evidence="2 5" id="KW-0812">Transmembrane</keyword>
<dbReference type="GO" id="GO:0016020">
    <property type="term" value="C:membrane"/>
    <property type="evidence" value="ECO:0007669"/>
    <property type="project" value="UniProtKB-SubCell"/>
</dbReference>
<dbReference type="RefSeq" id="WP_169944751.1">
    <property type="nucleotide sequence ID" value="NZ_CP053015.1"/>
</dbReference>